<dbReference type="PATRIC" id="fig|1197174.4.peg.1619"/>
<feature type="signal peptide" evidence="1">
    <location>
        <begin position="1"/>
        <end position="23"/>
    </location>
</feature>
<evidence type="ECO:0000313" key="4">
    <source>
        <dbReference type="Proteomes" id="UP000012043"/>
    </source>
</evidence>
<dbReference type="RefSeq" id="WP_008608355.1">
    <property type="nucleotide sequence ID" value="NZ_ALAB01000024.1"/>
</dbReference>
<sequence length="281" mass="29557">MTVTTKTCSIAAALLLSPLCLQAMPELKGNEQLWLLTAEQQLVKVAAKAPQQVIEQRALQGLSAAERLIGIDYRVAYGVLFGLSNQGQLYQINTTDGSLTKVGTALPAGSLTEAAYGFDFNPAADRLRVVNVQGQNLRLHPETGALAFTDPKLHYAADDVNANKQPAIVAAAYTYNQQNEKLTTNYAIDLAQGTLVTQGSIEGQEPAVSPNTGTLFTVGSLGLAALSDVAFDISDLRNIGLLAVSKQGAAVSSLYQVDLASGKTLLLGELPTSITGIAIEP</sequence>
<gene>
    <name evidence="3" type="ORF">AEST_16550</name>
</gene>
<dbReference type="AlphaFoldDB" id="J1QIF4"/>
<name>J1QIF4_9ALTE</name>
<dbReference type="EMBL" id="ALAB01000024">
    <property type="protein sequence ID" value="EJI85316.1"/>
    <property type="molecule type" value="Genomic_DNA"/>
</dbReference>
<dbReference type="InterPro" id="IPR025507">
    <property type="entry name" value="DUF4394"/>
</dbReference>
<evidence type="ECO:0000259" key="2">
    <source>
        <dbReference type="Pfam" id="PF14339"/>
    </source>
</evidence>
<keyword evidence="4" id="KW-1185">Reference proteome</keyword>
<keyword evidence="1" id="KW-0732">Signal</keyword>
<accession>J1QIF4</accession>
<evidence type="ECO:0000256" key="1">
    <source>
        <dbReference type="SAM" id="SignalP"/>
    </source>
</evidence>
<dbReference type="Pfam" id="PF14339">
    <property type="entry name" value="DUF4394"/>
    <property type="match status" value="1"/>
</dbReference>
<evidence type="ECO:0000313" key="3">
    <source>
        <dbReference type="EMBL" id="EJI85316.1"/>
    </source>
</evidence>
<feature type="chain" id="PRO_5003745319" description="DUF4394 domain-containing protein" evidence="1">
    <location>
        <begin position="24"/>
        <end position="281"/>
    </location>
</feature>
<proteinExistence type="predicted"/>
<feature type="domain" description="DUF4394" evidence="2">
    <location>
        <begin position="41"/>
        <end position="278"/>
    </location>
</feature>
<organism evidence="3 4">
    <name type="scientific">Alishewanella aestuarii B11</name>
    <dbReference type="NCBI Taxonomy" id="1197174"/>
    <lineage>
        <taxon>Bacteria</taxon>
        <taxon>Pseudomonadati</taxon>
        <taxon>Pseudomonadota</taxon>
        <taxon>Gammaproteobacteria</taxon>
        <taxon>Alteromonadales</taxon>
        <taxon>Alteromonadaceae</taxon>
        <taxon>Alishewanella</taxon>
    </lineage>
</organism>
<protein>
    <recommendedName>
        <fullName evidence="2">DUF4394 domain-containing protein</fullName>
    </recommendedName>
</protein>
<dbReference type="Proteomes" id="UP000012043">
    <property type="component" value="Unassembled WGS sequence"/>
</dbReference>
<reference evidence="3 4" key="1">
    <citation type="journal article" date="2012" name="J. Bacteriol.">
        <title>Genome Sequence of Pectin-Degrading Alishewanella aestuarii Strain B11T, Isolated from Tidal Flat Sediment.</title>
        <authorList>
            <person name="Jung J."/>
            <person name="Choi S."/>
            <person name="Chun J."/>
            <person name="Park W."/>
        </authorList>
    </citation>
    <scope>NUCLEOTIDE SEQUENCE [LARGE SCALE GENOMIC DNA]</scope>
    <source>
        <strain evidence="3 4">B11</strain>
    </source>
</reference>
<comment type="caution">
    <text evidence="3">The sequence shown here is derived from an EMBL/GenBank/DDBJ whole genome shotgun (WGS) entry which is preliminary data.</text>
</comment>